<evidence type="ECO:0000256" key="6">
    <source>
        <dbReference type="ARBA" id="ARBA00023136"/>
    </source>
</evidence>
<keyword evidence="2 8" id="KW-0812">Transmembrane</keyword>
<evidence type="ECO:0000313" key="11">
    <source>
        <dbReference type="EMBL" id="CAA9271128.1"/>
    </source>
</evidence>
<evidence type="ECO:0000259" key="9">
    <source>
        <dbReference type="PROSITE" id="PS50893"/>
    </source>
</evidence>
<dbReference type="GO" id="GO:0016887">
    <property type="term" value="F:ATP hydrolysis activity"/>
    <property type="evidence" value="ECO:0007669"/>
    <property type="project" value="InterPro"/>
</dbReference>
<dbReference type="PROSITE" id="PS50893">
    <property type="entry name" value="ABC_TRANSPORTER_2"/>
    <property type="match status" value="1"/>
</dbReference>
<sequence length="700" mass="74938">MGERWRAAGLVTRYAYRADPRRAVGSVAVNLFATVCDLLGAVVLKVLIDAIAGGDNLGRPLALGAVCLGGSLLGHFGSTSLGMGLRERTTLYVDTRIAALTAGIHSLEHHERPDHLDELHLLNVNHQKLAGVHDALVTNLSTVVRLVITVGLLASIHPLLLLLPVAGIPCVAANARAVRERHAVEQQVASMFRLSRSLFEIGTRRDAGKELRLFGVGDEVAARFDAVQAEADELVERRDRRQAVSCALGWLVFGLAFGAAELLVAHEAAAGRATVGDLVLALTMAGSVGYGVQGLAFSVSWLLDNLKLGERLVWIEDLAAAAAVDATPAEPRPAPATLATGIRLEDVHFRYPGLDADREILRGVDLFLPAGATVAIVGDNGAGKTTLAKLLCRFYDPTSGRITVDGADLRDLNVADWRARLSGCFQDFARLEFTALQSVGVGDVLRVDDEVAVTGVLERAHAVDVPVGLPFGLDTQLGRTFDGGIEPSTGQWQKLALGRAMMREEPLLLVLDEPTASLDPQTEAALFERYAGAAARTARRTGAITLLVSHRFSTVRMADLIVVVSGGRIAETGTHDEPRRRRRSLRRAVRAPGPGLPVNELVSRNNNREPTGQPTCGPRPAGHPDHLLVDDAVAHGRWLAMRERNTVPTCHCPITPGNTGPCSVSRTPESVQLVQCVRRLSRCHRMAVRTVATCGEVAGL</sequence>
<evidence type="ECO:0000259" key="10">
    <source>
        <dbReference type="PROSITE" id="PS50929"/>
    </source>
</evidence>
<feature type="transmembrane region" description="Helical" evidence="8">
    <location>
        <begin position="247"/>
        <end position="266"/>
    </location>
</feature>
<comment type="subcellular location">
    <subcellularLocation>
        <location evidence="1">Cell membrane</location>
        <topology evidence="1">Multi-pass membrane protein</topology>
    </subcellularLocation>
</comment>
<evidence type="ECO:0000256" key="8">
    <source>
        <dbReference type="SAM" id="Phobius"/>
    </source>
</evidence>
<name>A0A6J4J8Y6_9ACTN</name>
<feature type="transmembrane region" description="Helical" evidence="8">
    <location>
        <begin position="60"/>
        <end position="78"/>
    </location>
</feature>
<keyword evidence="5 8" id="KW-1133">Transmembrane helix</keyword>
<dbReference type="GO" id="GO:0005524">
    <property type="term" value="F:ATP binding"/>
    <property type="evidence" value="ECO:0007669"/>
    <property type="project" value="UniProtKB-KW"/>
</dbReference>
<dbReference type="InterPro" id="IPR036640">
    <property type="entry name" value="ABC1_TM_sf"/>
</dbReference>
<evidence type="ECO:0000256" key="4">
    <source>
        <dbReference type="ARBA" id="ARBA00022840"/>
    </source>
</evidence>
<dbReference type="EMBL" id="CADCSZ010000202">
    <property type="protein sequence ID" value="CAA9271128.1"/>
    <property type="molecule type" value="Genomic_DNA"/>
</dbReference>
<dbReference type="InterPro" id="IPR039421">
    <property type="entry name" value="Type_1_exporter"/>
</dbReference>
<keyword evidence="4" id="KW-0067">ATP-binding</keyword>
<feature type="transmembrane region" description="Helical" evidence="8">
    <location>
        <begin position="146"/>
        <end position="172"/>
    </location>
</feature>
<dbReference type="InterPro" id="IPR003439">
    <property type="entry name" value="ABC_transporter-like_ATP-bd"/>
</dbReference>
<keyword evidence="6 8" id="KW-0472">Membrane</keyword>
<organism evidence="11">
    <name type="scientific">uncultured Acidimicrobiales bacterium</name>
    <dbReference type="NCBI Taxonomy" id="310071"/>
    <lineage>
        <taxon>Bacteria</taxon>
        <taxon>Bacillati</taxon>
        <taxon>Actinomycetota</taxon>
        <taxon>Acidimicrobiia</taxon>
        <taxon>Acidimicrobiales</taxon>
        <taxon>environmental samples</taxon>
    </lineage>
</organism>
<feature type="domain" description="ABC transmembrane type-1" evidence="10">
    <location>
        <begin position="24"/>
        <end position="300"/>
    </location>
</feature>
<dbReference type="PANTHER" id="PTHR43394">
    <property type="entry name" value="ATP-DEPENDENT PERMEASE MDL1, MITOCHONDRIAL"/>
    <property type="match status" value="1"/>
</dbReference>
<dbReference type="PANTHER" id="PTHR43394:SF1">
    <property type="entry name" value="ATP-BINDING CASSETTE SUB-FAMILY B MEMBER 10, MITOCHONDRIAL"/>
    <property type="match status" value="1"/>
</dbReference>
<evidence type="ECO:0000256" key="1">
    <source>
        <dbReference type="ARBA" id="ARBA00004651"/>
    </source>
</evidence>
<feature type="compositionally biased region" description="Basic residues" evidence="7">
    <location>
        <begin position="580"/>
        <end position="589"/>
    </location>
</feature>
<dbReference type="InterPro" id="IPR027417">
    <property type="entry name" value="P-loop_NTPase"/>
</dbReference>
<dbReference type="GO" id="GO:0015421">
    <property type="term" value="F:ABC-type oligopeptide transporter activity"/>
    <property type="evidence" value="ECO:0007669"/>
    <property type="project" value="TreeGrafter"/>
</dbReference>
<dbReference type="Gene3D" id="1.20.1560.10">
    <property type="entry name" value="ABC transporter type 1, transmembrane domain"/>
    <property type="match status" value="1"/>
</dbReference>
<protein>
    <recommendedName>
        <fullName evidence="12">Efflux ABC transporter, permease/ATP-binding protein</fullName>
    </recommendedName>
</protein>
<keyword evidence="3" id="KW-0547">Nucleotide-binding</keyword>
<dbReference type="SUPFAM" id="SSF52540">
    <property type="entry name" value="P-loop containing nucleoside triphosphate hydrolases"/>
    <property type="match status" value="1"/>
</dbReference>
<dbReference type="PROSITE" id="PS50929">
    <property type="entry name" value="ABC_TM1F"/>
    <property type="match status" value="1"/>
</dbReference>
<feature type="domain" description="ABC transporter" evidence="9">
    <location>
        <begin position="342"/>
        <end position="591"/>
    </location>
</feature>
<feature type="transmembrane region" description="Helical" evidence="8">
    <location>
        <begin position="27"/>
        <end position="48"/>
    </location>
</feature>
<dbReference type="AlphaFoldDB" id="A0A6J4J8Y6"/>
<dbReference type="GO" id="GO:0005886">
    <property type="term" value="C:plasma membrane"/>
    <property type="evidence" value="ECO:0007669"/>
    <property type="project" value="UniProtKB-SubCell"/>
</dbReference>
<dbReference type="SUPFAM" id="SSF90123">
    <property type="entry name" value="ABC transporter transmembrane region"/>
    <property type="match status" value="1"/>
</dbReference>
<feature type="region of interest" description="Disordered" evidence="7">
    <location>
        <begin position="572"/>
        <end position="620"/>
    </location>
</feature>
<evidence type="ECO:0000256" key="7">
    <source>
        <dbReference type="SAM" id="MobiDB-lite"/>
    </source>
</evidence>
<feature type="compositionally biased region" description="Polar residues" evidence="7">
    <location>
        <begin position="602"/>
        <end position="614"/>
    </location>
</feature>
<evidence type="ECO:0000256" key="2">
    <source>
        <dbReference type="ARBA" id="ARBA00022692"/>
    </source>
</evidence>
<dbReference type="Pfam" id="PF00005">
    <property type="entry name" value="ABC_tran"/>
    <property type="match status" value="1"/>
</dbReference>
<proteinExistence type="predicted"/>
<dbReference type="InterPro" id="IPR011527">
    <property type="entry name" value="ABC1_TM_dom"/>
</dbReference>
<reference evidence="11" key="1">
    <citation type="submission" date="2020-02" db="EMBL/GenBank/DDBJ databases">
        <authorList>
            <person name="Meier V. D."/>
        </authorList>
    </citation>
    <scope>NUCLEOTIDE SEQUENCE</scope>
    <source>
        <strain evidence="11">AVDCRST_MAG76</strain>
    </source>
</reference>
<gene>
    <name evidence="11" type="ORF">AVDCRST_MAG76-3380</name>
</gene>
<accession>A0A6J4J8Y6</accession>
<evidence type="ECO:0000256" key="5">
    <source>
        <dbReference type="ARBA" id="ARBA00022989"/>
    </source>
</evidence>
<dbReference type="SMART" id="SM00382">
    <property type="entry name" value="AAA"/>
    <property type="match status" value="1"/>
</dbReference>
<evidence type="ECO:0008006" key="12">
    <source>
        <dbReference type="Google" id="ProtNLM"/>
    </source>
</evidence>
<dbReference type="Gene3D" id="3.40.50.300">
    <property type="entry name" value="P-loop containing nucleotide triphosphate hydrolases"/>
    <property type="match status" value="1"/>
</dbReference>
<dbReference type="InterPro" id="IPR003593">
    <property type="entry name" value="AAA+_ATPase"/>
</dbReference>
<feature type="transmembrane region" description="Helical" evidence="8">
    <location>
        <begin position="278"/>
        <end position="303"/>
    </location>
</feature>
<evidence type="ECO:0000256" key="3">
    <source>
        <dbReference type="ARBA" id="ARBA00022741"/>
    </source>
</evidence>